<keyword evidence="5" id="KW-0496">Mitochondrion</keyword>
<dbReference type="CDD" id="cd04661">
    <property type="entry name" value="NUDIX_MRP_L46"/>
    <property type="match status" value="1"/>
</dbReference>
<accession>A0AAF0EJI6</accession>
<keyword evidence="6" id="KW-0687">Ribonucleoprotein</keyword>
<evidence type="ECO:0000313" key="9">
    <source>
        <dbReference type="EMBL" id="WFD25745.1"/>
    </source>
</evidence>
<evidence type="ECO:0000256" key="7">
    <source>
        <dbReference type="ARBA" id="ARBA00035190"/>
    </source>
</evidence>
<dbReference type="EMBL" id="CP119892">
    <property type="protein sequence ID" value="WFD25745.1"/>
    <property type="molecule type" value="Genomic_DNA"/>
</dbReference>
<evidence type="ECO:0000256" key="4">
    <source>
        <dbReference type="ARBA" id="ARBA00022980"/>
    </source>
</evidence>
<dbReference type="Pfam" id="PF11788">
    <property type="entry name" value="MRP-L46"/>
    <property type="match status" value="1"/>
</dbReference>
<keyword evidence="10" id="KW-1185">Reference proteome</keyword>
<evidence type="ECO:0000256" key="6">
    <source>
        <dbReference type="ARBA" id="ARBA00023274"/>
    </source>
</evidence>
<reference evidence="9" key="1">
    <citation type="submission" date="2023-03" db="EMBL/GenBank/DDBJ databases">
        <title>Mating type loci evolution in Malassezia.</title>
        <authorList>
            <person name="Coelho M.A."/>
        </authorList>
    </citation>
    <scope>NUCLEOTIDE SEQUENCE</scope>
    <source>
        <strain evidence="9">CBS 9557</strain>
    </source>
</reference>
<evidence type="ECO:0000313" key="10">
    <source>
        <dbReference type="Proteomes" id="UP001213623"/>
    </source>
</evidence>
<organism evidence="9 10">
    <name type="scientific">Malassezia nana</name>
    <dbReference type="NCBI Taxonomy" id="180528"/>
    <lineage>
        <taxon>Eukaryota</taxon>
        <taxon>Fungi</taxon>
        <taxon>Dikarya</taxon>
        <taxon>Basidiomycota</taxon>
        <taxon>Ustilaginomycotina</taxon>
        <taxon>Malasseziomycetes</taxon>
        <taxon>Malasseziales</taxon>
        <taxon>Malasseziaceae</taxon>
        <taxon>Malassezia</taxon>
    </lineage>
</organism>
<evidence type="ECO:0000259" key="8">
    <source>
        <dbReference type="Pfam" id="PF11788"/>
    </source>
</evidence>
<comment type="subcellular location">
    <subcellularLocation>
        <location evidence="1">Mitochondrion</location>
    </subcellularLocation>
</comment>
<dbReference type="InterPro" id="IPR033650">
    <property type="entry name" value="Ribosomal_mL46_NUDIX"/>
</dbReference>
<comment type="similarity">
    <text evidence="2">Belongs to the mitochondrion-specific ribosomal protein mL46 family.</text>
</comment>
<evidence type="ECO:0000256" key="5">
    <source>
        <dbReference type="ARBA" id="ARBA00023128"/>
    </source>
</evidence>
<proteinExistence type="inferred from homology"/>
<dbReference type="PANTHER" id="PTHR13124:SF12">
    <property type="entry name" value="LARGE RIBOSOMAL SUBUNIT PROTEIN ML46"/>
    <property type="match status" value="1"/>
</dbReference>
<dbReference type="PANTHER" id="PTHR13124">
    <property type="entry name" value="39S RIBOSOMAL PROTEIN L46, MITOCHONDRIAL PRECURSOR-RELATED"/>
    <property type="match status" value="1"/>
</dbReference>
<dbReference type="InterPro" id="IPR021757">
    <property type="entry name" value="Ribosomal_mL46_N"/>
</dbReference>
<dbReference type="Proteomes" id="UP001213623">
    <property type="component" value="Chromosome 1"/>
</dbReference>
<dbReference type="GO" id="GO:0005762">
    <property type="term" value="C:mitochondrial large ribosomal subunit"/>
    <property type="evidence" value="ECO:0007669"/>
    <property type="project" value="TreeGrafter"/>
</dbReference>
<dbReference type="InterPro" id="IPR040008">
    <property type="entry name" value="Ribosomal_mL46"/>
</dbReference>
<evidence type="ECO:0000256" key="1">
    <source>
        <dbReference type="ARBA" id="ARBA00004173"/>
    </source>
</evidence>
<protein>
    <recommendedName>
        <fullName evidence="7">Large ribosomal subunit protein mL46</fullName>
    </recommendedName>
</protein>
<evidence type="ECO:0000256" key="3">
    <source>
        <dbReference type="ARBA" id="ARBA00022946"/>
    </source>
</evidence>
<feature type="domain" description="Large ribosomal subunit protein mL46 N-terminal" evidence="8">
    <location>
        <begin position="30"/>
        <end position="132"/>
    </location>
</feature>
<name>A0AAF0EJI6_9BASI</name>
<dbReference type="Gene3D" id="3.90.79.10">
    <property type="entry name" value="Nucleoside Triphosphate Pyrophosphohydrolase"/>
    <property type="match status" value="1"/>
</dbReference>
<evidence type="ECO:0000256" key="2">
    <source>
        <dbReference type="ARBA" id="ARBA00009070"/>
    </source>
</evidence>
<keyword evidence="3" id="KW-0809">Transit peptide</keyword>
<gene>
    <name evidence="9" type="ORF">MNAN1_000711</name>
</gene>
<dbReference type="AlphaFoldDB" id="A0AAF0EJI6"/>
<sequence>MPRVGGTRWGCFIARPRHAAGFASSAQAAALQSALLVTRAPVVLQEPSALEREVYRFHVALSHRLQQPFAREQYFKKGSAAESRFDEYYEQLQKTWDIHTATKSPTSSRTASGTHDSEEDMYATMPRQTQADVDHDVTSLDRALDRTLYLVVKRDGCVAPTWHLPTKALPEERTASDSLHDTAMTAVTESMGSDMDLWLVSKLPIAVVGADTPTQVRCPRLTQTYILKAHILAGSPTPVSGVEYAWLTREELQERCLAQDTPDAHAYWQVVQDVLDA</sequence>
<keyword evidence="4" id="KW-0689">Ribosomal protein</keyword>
<dbReference type="GO" id="GO:0003735">
    <property type="term" value="F:structural constituent of ribosome"/>
    <property type="evidence" value="ECO:0007669"/>
    <property type="project" value="InterPro"/>
</dbReference>